<comment type="similarity">
    <text evidence="2">Belongs to the methyl-accepting chemotaxis (MCP) protein family.</text>
</comment>
<dbReference type="CDD" id="cd06225">
    <property type="entry name" value="HAMP"/>
    <property type="match status" value="1"/>
</dbReference>
<evidence type="ECO:0000256" key="3">
    <source>
        <dbReference type="PROSITE-ProRule" id="PRU00284"/>
    </source>
</evidence>
<dbReference type="InterPro" id="IPR029151">
    <property type="entry name" value="Sensor-like_sf"/>
</dbReference>
<feature type="transmembrane region" description="Helical" evidence="4">
    <location>
        <begin position="20"/>
        <end position="42"/>
    </location>
</feature>
<dbReference type="GO" id="GO:0016301">
    <property type="term" value="F:kinase activity"/>
    <property type="evidence" value="ECO:0007669"/>
    <property type="project" value="UniProtKB-KW"/>
</dbReference>
<dbReference type="PROSITE" id="PS50885">
    <property type="entry name" value="HAMP"/>
    <property type="match status" value="1"/>
</dbReference>
<organism evidence="7 8">
    <name type="scientific">Shewanella piezotolerans (strain WP3 / JCM 13877)</name>
    <dbReference type="NCBI Taxonomy" id="225849"/>
    <lineage>
        <taxon>Bacteria</taxon>
        <taxon>Pseudomonadati</taxon>
        <taxon>Pseudomonadota</taxon>
        <taxon>Gammaproteobacteria</taxon>
        <taxon>Alteromonadales</taxon>
        <taxon>Shewanellaceae</taxon>
        <taxon>Shewanella</taxon>
    </lineage>
</organism>
<evidence type="ECO:0000256" key="2">
    <source>
        <dbReference type="ARBA" id="ARBA00029447"/>
    </source>
</evidence>
<keyword evidence="7" id="KW-0418">Kinase</keyword>
<dbReference type="PANTHER" id="PTHR43531">
    <property type="entry name" value="PROTEIN ICFG"/>
    <property type="match status" value="1"/>
</dbReference>
<dbReference type="AlphaFoldDB" id="B8CHE5"/>
<accession>B8CHE5</accession>
<dbReference type="GO" id="GO:0004888">
    <property type="term" value="F:transmembrane signaling receptor activity"/>
    <property type="evidence" value="ECO:0007669"/>
    <property type="project" value="TreeGrafter"/>
</dbReference>
<dbReference type="PROSITE" id="PS50111">
    <property type="entry name" value="CHEMOTAXIS_TRANSDUC_2"/>
    <property type="match status" value="1"/>
</dbReference>
<reference evidence="7 8" key="1">
    <citation type="journal article" date="2008" name="PLoS ONE">
        <title>Environmental adaptation: genomic analysis of the piezotolerant and psychrotolerant deep-sea iron reducing bacterium Shewanella piezotolerans WP3.</title>
        <authorList>
            <person name="Wang F."/>
            <person name="Wang J."/>
            <person name="Jian H."/>
            <person name="Zhang B."/>
            <person name="Li S."/>
            <person name="Wang F."/>
            <person name="Zeng X."/>
            <person name="Gao L."/>
            <person name="Bartlett D.H."/>
            <person name="Yu J."/>
            <person name="Hu S."/>
            <person name="Xiao X."/>
        </authorList>
    </citation>
    <scope>NUCLEOTIDE SEQUENCE [LARGE SCALE GENOMIC DNA]</scope>
    <source>
        <strain evidence="8">WP3 / JCM 13877</strain>
    </source>
</reference>
<keyword evidence="3" id="KW-0807">Transducer</keyword>
<feature type="transmembrane region" description="Helical" evidence="4">
    <location>
        <begin position="281"/>
        <end position="301"/>
    </location>
</feature>
<dbReference type="SUPFAM" id="SSF103190">
    <property type="entry name" value="Sensory domain-like"/>
    <property type="match status" value="1"/>
</dbReference>
<sequence>MLYNQVNSSNNGLLMKLRYRFNALLIPLVALGFVVIACVTITNSLNMMQRASQNTMQVNAELLKNNIGGWVESNLNIINALADSPFILMAINDAQYHLATSAHLSAIAQQVDARNIALLDAKKKVIAASNRQRIGKDYSNMSYVAQALQSSKAIISDPVTSRVDGKLLVTFAVKVAQKNLLFMSMPLDNFYMDYVSTTGLNKHSNAFVLSQSCSLVAHHSLQSQSMIQPSFANLCQTKKQLVSFEEQQQSYMGWVSTDPRSGWLIVSAIKTLVLKEKQHQLILFSAIVALVAIVIVALIIVKLVTIITNGLSTVSTAVGDLSKGDISLSSLNQTAWQSIRLRKDELGHIANSVSHLIDVQRQQIDTAEQIAHGDLSNPVQLASDKDSLGTALNKMRTNLANLVHAVKNSTLAIKQTSSSLHRDSSQLATGAGNQLCSMSTMSAALQEIENQTQQTAISTKAMNAKSNQTLLQAENGHQRMQSLLGSLAGINQSGNEIASIMNEITNIAAQTNLIALNAAIEAARAGEHGKGFSVVADEVRNLANRTAQAASKSINLVDNSLTKMSHGNDIAKETENDFDHIVKQMQDSNLQLTSITLGSTEQALATSELSQSLALIEEVSQNVASISAVVAAESQQLGQLTDQLTTQCDNFTL</sequence>
<keyword evidence="4" id="KW-1133">Transmembrane helix</keyword>
<keyword evidence="4" id="KW-0812">Transmembrane</keyword>
<dbReference type="HOGENOM" id="CLU_000445_107_12_6"/>
<dbReference type="Gene3D" id="1.10.287.950">
    <property type="entry name" value="Methyl-accepting chemotaxis protein"/>
    <property type="match status" value="1"/>
</dbReference>
<dbReference type="GO" id="GO:0007165">
    <property type="term" value="P:signal transduction"/>
    <property type="evidence" value="ECO:0007669"/>
    <property type="project" value="UniProtKB-KW"/>
</dbReference>
<dbReference type="CDD" id="cd18773">
    <property type="entry name" value="PDC1_HK_sensor"/>
    <property type="match status" value="1"/>
</dbReference>
<evidence type="ECO:0000256" key="4">
    <source>
        <dbReference type="SAM" id="Phobius"/>
    </source>
</evidence>
<dbReference type="SUPFAM" id="SSF58104">
    <property type="entry name" value="Methyl-accepting chemotaxis protein (MCP) signaling domain"/>
    <property type="match status" value="1"/>
</dbReference>
<keyword evidence="4" id="KW-0472">Membrane</keyword>
<dbReference type="InterPro" id="IPR051310">
    <property type="entry name" value="MCP_chemotaxis"/>
</dbReference>
<dbReference type="InterPro" id="IPR003660">
    <property type="entry name" value="HAMP_dom"/>
</dbReference>
<gene>
    <name evidence="7" type="ordered locus">swp_0230</name>
</gene>
<evidence type="ECO:0000313" key="7">
    <source>
        <dbReference type="EMBL" id="ACJ27071.1"/>
    </source>
</evidence>
<dbReference type="eggNOG" id="COG0840">
    <property type="taxonomic scope" value="Bacteria"/>
</dbReference>
<name>B8CHE5_SHEPW</name>
<dbReference type="Proteomes" id="UP000000753">
    <property type="component" value="Chromosome"/>
</dbReference>
<dbReference type="Gene3D" id="6.10.340.10">
    <property type="match status" value="1"/>
</dbReference>
<protein>
    <submittedName>
        <fullName evidence="7">IMP dehydrogenase/GMP reductase:Histidine kinase, HAMP region:Bacterial chemotaxis sensory transducer</fullName>
    </submittedName>
</protein>
<evidence type="ECO:0000256" key="1">
    <source>
        <dbReference type="ARBA" id="ARBA00022500"/>
    </source>
</evidence>
<feature type="domain" description="HAMP" evidence="6">
    <location>
        <begin position="361"/>
        <end position="404"/>
    </location>
</feature>
<dbReference type="Gene3D" id="3.30.450.20">
    <property type="entry name" value="PAS domain"/>
    <property type="match status" value="1"/>
</dbReference>
<dbReference type="KEGG" id="swp:swp_0230"/>
<feature type="domain" description="Methyl-accepting transducer" evidence="5">
    <location>
        <begin position="409"/>
        <end position="631"/>
    </location>
</feature>
<evidence type="ECO:0000259" key="6">
    <source>
        <dbReference type="PROSITE" id="PS50885"/>
    </source>
</evidence>
<keyword evidence="1" id="KW-0145">Chemotaxis</keyword>
<dbReference type="InterPro" id="IPR004089">
    <property type="entry name" value="MCPsignal_dom"/>
</dbReference>
<dbReference type="GO" id="GO:0005886">
    <property type="term" value="C:plasma membrane"/>
    <property type="evidence" value="ECO:0007669"/>
    <property type="project" value="TreeGrafter"/>
</dbReference>
<dbReference type="PANTHER" id="PTHR43531:SF11">
    <property type="entry name" value="METHYL-ACCEPTING CHEMOTAXIS PROTEIN 3"/>
    <property type="match status" value="1"/>
</dbReference>
<proteinExistence type="inferred from homology"/>
<dbReference type="SMART" id="SM00283">
    <property type="entry name" value="MA"/>
    <property type="match status" value="1"/>
</dbReference>
<dbReference type="Pfam" id="PF00015">
    <property type="entry name" value="MCPsignal"/>
    <property type="match status" value="1"/>
</dbReference>
<dbReference type="GO" id="GO:0006935">
    <property type="term" value="P:chemotaxis"/>
    <property type="evidence" value="ECO:0007669"/>
    <property type="project" value="UniProtKB-KW"/>
</dbReference>
<evidence type="ECO:0000313" key="8">
    <source>
        <dbReference type="Proteomes" id="UP000000753"/>
    </source>
</evidence>
<evidence type="ECO:0000259" key="5">
    <source>
        <dbReference type="PROSITE" id="PS50111"/>
    </source>
</evidence>
<keyword evidence="8" id="KW-1185">Reference proteome</keyword>
<dbReference type="EMBL" id="CP000472">
    <property type="protein sequence ID" value="ACJ27071.1"/>
    <property type="molecule type" value="Genomic_DNA"/>
</dbReference>
<dbReference type="STRING" id="225849.swp_0230"/>
<keyword evidence="7" id="KW-0808">Transferase</keyword>